<feature type="compositionally biased region" description="Basic and acidic residues" evidence="1">
    <location>
        <begin position="151"/>
        <end position="167"/>
    </location>
</feature>
<dbReference type="Proteomes" id="UP000272015">
    <property type="component" value="Unassembled WGS sequence"/>
</dbReference>
<feature type="domain" description="HNH nuclease" evidence="2">
    <location>
        <begin position="41"/>
        <end position="82"/>
    </location>
</feature>
<keyword evidence="3" id="KW-0540">Nuclease</keyword>
<evidence type="ECO:0000259" key="2">
    <source>
        <dbReference type="Pfam" id="PF13392"/>
    </source>
</evidence>
<accession>A0A3A5MDF7</accession>
<comment type="caution">
    <text evidence="3">The sequence shown here is derived from an EMBL/GenBank/DDBJ whole genome shotgun (WGS) entry which is preliminary data.</text>
</comment>
<keyword evidence="4" id="KW-1185">Reference proteome</keyword>
<dbReference type="Pfam" id="PF13392">
    <property type="entry name" value="HNH_3"/>
    <property type="match status" value="1"/>
</dbReference>
<dbReference type="EMBL" id="QZVS01000085">
    <property type="protein sequence ID" value="RJT88160.1"/>
    <property type="molecule type" value="Genomic_DNA"/>
</dbReference>
<dbReference type="GO" id="GO:0004519">
    <property type="term" value="F:endonuclease activity"/>
    <property type="evidence" value="ECO:0007669"/>
    <property type="project" value="UniProtKB-KW"/>
</dbReference>
<feature type="region of interest" description="Disordered" evidence="1">
    <location>
        <begin position="151"/>
        <end position="178"/>
    </location>
</feature>
<evidence type="ECO:0000313" key="4">
    <source>
        <dbReference type="Proteomes" id="UP000272015"/>
    </source>
</evidence>
<evidence type="ECO:0000313" key="3">
    <source>
        <dbReference type="EMBL" id="RJT88160.1"/>
    </source>
</evidence>
<dbReference type="SUPFAM" id="SSF54060">
    <property type="entry name" value="His-Me finger endonucleases"/>
    <property type="match status" value="1"/>
</dbReference>
<dbReference type="InterPro" id="IPR003615">
    <property type="entry name" value="HNH_nuc"/>
</dbReference>
<dbReference type="InterPro" id="IPR044930">
    <property type="entry name" value="Homing_endonuclease_His-Me"/>
</dbReference>
<keyword evidence="3" id="KW-0378">Hydrolase</keyword>
<keyword evidence="3" id="KW-0255">Endonuclease</keyword>
<reference evidence="3 4" key="1">
    <citation type="submission" date="2018-09" db="EMBL/GenBank/DDBJ databases">
        <title>Novel species of Cryobacterium.</title>
        <authorList>
            <person name="Liu Q."/>
            <person name="Xin Y.-H."/>
        </authorList>
    </citation>
    <scope>NUCLEOTIDE SEQUENCE [LARGE SCALE GENOMIC DNA]</scope>
    <source>
        <strain evidence="3 4">Hh39</strain>
    </source>
</reference>
<dbReference type="OrthoDB" id="3732358at2"/>
<dbReference type="Gene3D" id="3.90.75.10">
    <property type="entry name" value="Homing Intron 3 (I-ppo) Encoded Endonuclease, Chain A"/>
    <property type="match status" value="1"/>
</dbReference>
<organism evidence="3 4">
    <name type="scientific">Cryobacterium melibiosiphilum</name>
    <dbReference type="NCBI Taxonomy" id="995039"/>
    <lineage>
        <taxon>Bacteria</taxon>
        <taxon>Bacillati</taxon>
        <taxon>Actinomycetota</taxon>
        <taxon>Actinomycetes</taxon>
        <taxon>Micrococcales</taxon>
        <taxon>Microbacteriaceae</taxon>
        <taxon>Cryobacterium</taxon>
    </lineage>
</organism>
<dbReference type="AlphaFoldDB" id="A0A3A5MDF7"/>
<evidence type="ECO:0000256" key="1">
    <source>
        <dbReference type="SAM" id="MobiDB-lite"/>
    </source>
</evidence>
<protein>
    <submittedName>
        <fullName evidence="3">HNH endonuclease</fullName>
    </submittedName>
</protein>
<gene>
    <name evidence="3" type="ORF">D6T64_12185</name>
</gene>
<feature type="compositionally biased region" description="Basic residues" evidence="1">
    <location>
        <begin position="168"/>
        <end position="178"/>
    </location>
</feature>
<name>A0A3A5MDF7_9MICO</name>
<sequence length="178" mass="19999">MKRIQAVEGFTPCWVWQLKPDKHGYGYGTDTKATGGSARAAYRISYQAFVGPIPDGLHVDHLCNNRICVNPSHLEPVAQRENCLRAVERDYVNGTGHWDQLEVCRRGLHPMSGTNLLTDFHGGRWHRGCRACQSAQAAIYRAEHPEAELRGRRARQARDRAKTAERKAARKLAKLNAA</sequence>
<proteinExistence type="predicted"/>
<dbReference type="InterPro" id="IPR044925">
    <property type="entry name" value="His-Me_finger_sf"/>
</dbReference>